<name>A0A5B6VAV4_9ROSI</name>
<dbReference type="Proteomes" id="UP000325315">
    <property type="component" value="Unassembled WGS sequence"/>
</dbReference>
<comment type="caution">
    <text evidence="1">The sequence shown here is derived from an EMBL/GenBank/DDBJ whole genome shotgun (WGS) entry which is preliminary data.</text>
</comment>
<dbReference type="EMBL" id="SMMG02000007">
    <property type="protein sequence ID" value="KAA3466269.1"/>
    <property type="molecule type" value="Genomic_DNA"/>
</dbReference>
<organism evidence="1 2">
    <name type="scientific">Gossypium australe</name>
    <dbReference type="NCBI Taxonomy" id="47621"/>
    <lineage>
        <taxon>Eukaryota</taxon>
        <taxon>Viridiplantae</taxon>
        <taxon>Streptophyta</taxon>
        <taxon>Embryophyta</taxon>
        <taxon>Tracheophyta</taxon>
        <taxon>Spermatophyta</taxon>
        <taxon>Magnoliopsida</taxon>
        <taxon>eudicotyledons</taxon>
        <taxon>Gunneridae</taxon>
        <taxon>Pentapetalae</taxon>
        <taxon>rosids</taxon>
        <taxon>malvids</taxon>
        <taxon>Malvales</taxon>
        <taxon>Malvaceae</taxon>
        <taxon>Malvoideae</taxon>
        <taxon>Gossypium</taxon>
    </lineage>
</organism>
<dbReference type="PANTHER" id="PTHR45835">
    <property type="entry name" value="YALI0A06105P"/>
    <property type="match status" value="1"/>
</dbReference>
<evidence type="ECO:0000313" key="2">
    <source>
        <dbReference type="Proteomes" id="UP000325315"/>
    </source>
</evidence>
<gene>
    <name evidence="1" type="ORF">EPI10_001371</name>
</gene>
<keyword evidence="2" id="KW-1185">Reference proteome</keyword>
<dbReference type="OrthoDB" id="1938712at2759"/>
<proteinExistence type="predicted"/>
<sequence length="86" mass="9974">MKREITEFVSRCLVCQQVKAKHQVPSGLLQPIMIPEWKLERVTMDFILGLPLTPKKGRFDMNGQSERIIHILEDMLRCCVTEFKGS</sequence>
<evidence type="ECO:0000313" key="1">
    <source>
        <dbReference type="EMBL" id="KAA3466269.1"/>
    </source>
</evidence>
<accession>A0A5B6VAV4</accession>
<protein>
    <submittedName>
        <fullName evidence="1">Integrase</fullName>
    </submittedName>
</protein>
<dbReference type="AlphaFoldDB" id="A0A5B6VAV4"/>
<dbReference type="PANTHER" id="PTHR45835:SF99">
    <property type="entry name" value="CHROMO DOMAIN-CONTAINING PROTEIN-RELATED"/>
    <property type="match status" value="1"/>
</dbReference>
<reference evidence="1" key="1">
    <citation type="submission" date="2019-08" db="EMBL/GenBank/DDBJ databases">
        <authorList>
            <person name="Liu F."/>
        </authorList>
    </citation>
    <scope>NUCLEOTIDE SEQUENCE [LARGE SCALE GENOMIC DNA]</scope>
    <source>
        <strain evidence="1">PA1801</strain>
        <tissue evidence="1">Leaf</tissue>
    </source>
</reference>